<evidence type="ECO:0000313" key="3">
    <source>
        <dbReference type="Proteomes" id="UP001372244"/>
    </source>
</evidence>
<comment type="caution">
    <text evidence="2">The sequence shown here is derived from an EMBL/GenBank/DDBJ whole genome shotgun (WGS) entry which is preliminary data.</text>
</comment>
<evidence type="ECO:0000256" key="1">
    <source>
        <dbReference type="SAM" id="MobiDB-lite"/>
    </source>
</evidence>
<name>A0ABU8P6Q7_9CORY</name>
<keyword evidence="3" id="KW-1185">Reference proteome</keyword>
<reference evidence="2 3" key="1">
    <citation type="submission" date="2024-02" db="EMBL/GenBank/DDBJ databases">
        <title>Whole genome sequencing and characterization of Corynebacterium isolated from the ocular surface of dry eye disease sufferers.</title>
        <authorList>
            <person name="Naqvi M."/>
        </authorList>
    </citation>
    <scope>NUCLEOTIDE SEQUENCE [LARGE SCALE GENOMIC DNA]</scope>
    <source>
        <strain evidence="2 3">PCR27</strain>
    </source>
</reference>
<dbReference type="RefSeq" id="WP_337896077.1">
    <property type="nucleotide sequence ID" value="NZ_JBAHUZ010000033.1"/>
</dbReference>
<feature type="region of interest" description="Disordered" evidence="1">
    <location>
        <begin position="1"/>
        <end position="20"/>
    </location>
</feature>
<gene>
    <name evidence="2" type="ORF">V5S76_10420</name>
</gene>
<evidence type="ECO:0000313" key="2">
    <source>
        <dbReference type="EMBL" id="MEJ4139514.1"/>
    </source>
</evidence>
<sequence length="106" mass="12278">MSIKFVRSLPPRGGRDTMNPDRANELLDEMLANNSMWAEVPITHLYPDIKNLPQDKLRGRARSFADRIRQGTVPIFNDYPCEAVSRGSNVYMRTNLNKRQLKEMEL</sequence>
<accession>A0ABU8P6Q7</accession>
<dbReference type="Proteomes" id="UP001372244">
    <property type="component" value="Unassembled WGS sequence"/>
</dbReference>
<proteinExistence type="predicted"/>
<dbReference type="EMBL" id="JBAHUZ010000033">
    <property type="protein sequence ID" value="MEJ4139514.1"/>
    <property type="molecule type" value="Genomic_DNA"/>
</dbReference>
<protein>
    <submittedName>
        <fullName evidence="2">Uncharacterized protein</fullName>
    </submittedName>
</protein>
<organism evidence="2 3">
    <name type="scientific">Corynebacterium marquesiae</name>
    <dbReference type="NCBI Taxonomy" id="2913503"/>
    <lineage>
        <taxon>Bacteria</taxon>
        <taxon>Bacillati</taxon>
        <taxon>Actinomycetota</taxon>
        <taxon>Actinomycetes</taxon>
        <taxon>Mycobacteriales</taxon>
        <taxon>Corynebacteriaceae</taxon>
        <taxon>Corynebacterium</taxon>
    </lineage>
</organism>